<dbReference type="EMBL" id="CM011697">
    <property type="protein sequence ID" value="TMS02413.1"/>
    <property type="molecule type" value="Genomic_DNA"/>
</dbReference>
<evidence type="ECO:0000313" key="1">
    <source>
        <dbReference type="EMBL" id="TMS02413.1"/>
    </source>
</evidence>
<dbReference type="Proteomes" id="UP000793456">
    <property type="component" value="Chromosome XXIV"/>
</dbReference>
<proteinExistence type="predicted"/>
<evidence type="ECO:0000313" key="2">
    <source>
        <dbReference type="Proteomes" id="UP000793456"/>
    </source>
</evidence>
<sequence length="211" mass="23191">MTESQDKSKSTMTVLILFFLLIGLIVLLILLYKKLNKEANGEYTIRRMIYKEGGVRDRMRGAVLALETRLGVQLWPRSDTDEDGEEMQEVQDEEGQVEEGDSQQSDSEEDDQEEDEDGQCSETEGKGDDTSGGNSSLECSKAEEETRLLDQSEAKGETGENGAEKEEKVEDGEGKCEASGGTGLLIDLKQFSGSAIWSEEGEGRESDVTAL</sequence>
<keyword evidence="2" id="KW-1185">Reference proteome</keyword>
<comment type="caution">
    <text evidence="1">The sequence shown here is derived from an EMBL/GenBank/DDBJ whole genome shotgun (WGS) entry which is preliminary data.</text>
</comment>
<reference evidence="1" key="1">
    <citation type="submission" date="2018-11" db="EMBL/GenBank/DDBJ databases">
        <title>The sequence and de novo assembly of Larimichthys crocea genome using PacBio and Hi-C technologies.</title>
        <authorList>
            <person name="Xu P."/>
            <person name="Chen B."/>
            <person name="Zhou Z."/>
            <person name="Ke Q."/>
            <person name="Wu Y."/>
            <person name="Bai H."/>
            <person name="Pu F."/>
        </authorList>
    </citation>
    <scope>NUCLEOTIDE SEQUENCE</scope>
    <source>
        <tissue evidence="1">Muscle</tissue>
    </source>
</reference>
<protein>
    <submittedName>
        <fullName evidence="1">Uncharacterized protein</fullName>
    </submittedName>
</protein>
<name>A0ACD3Q5N9_LARCR</name>
<organism evidence="1 2">
    <name type="scientific">Larimichthys crocea</name>
    <name type="common">Large yellow croaker</name>
    <name type="synonym">Pseudosciaena crocea</name>
    <dbReference type="NCBI Taxonomy" id="215358"/>
    <lineage>
        <taxon>Eukaryota</taxon>
        <taxon>Metazoa</taxon>
        <taxon>Chordata</taxon>
        <taxon>Craniata</taxon>
        <taxon>Vertebrata</taxon>
        <taxon>Euteleostomi</taxon>
        <taxon>Actinopterygii</taxon>
        <taxon>Neopterygii</taxon>
        <taxon>Teleostei</taxon>
        <taxon>Neoteleostei</taxon>
        <taxon>Acanthomorphata</taxon>
        <taxon>Eupercaria</taxon>
        <taxon>Sciaenidae</taxon>
        <taxon>Larimichthys</taxon>
    </lineage>
</organism>
<gene>
    <name evidence="1" type="ORF">E3U43_007953</name>
</gene>
<accession>A0ACD3Q5N9</accession>